<gene>
    <name evidence="2" type="ORF">CK203_079893</name>
</gene>
<dbReference type="InterPro" id="IPR025724">
    <property type="entry name" value="GAG-pre-integrase_dom"/>
</dbReference>
<dbReference type="EMBL" id="QGNW01001393">
    <property type="protein sequence ID" value="RVW42783.1"/>
    <property type="molecule type" value="Genomic_DNA"/>
</dbReference>
<evidence type="ECO:0000313" key="2">
    <source>
        <dbReference type="EMBL" id="RVW42783.1"/>
    </source>
</evidence>
<proteinExistence type="predicted"/>
<sequence>LAMSSRSILVMEHVDCMFNILQSQEEIARGRLGKIRLCDTHTILRDKRYFLELTLIKANKLIMEKLPAFSSGLYHTTIKPIESYVVVNQKFNDPKVFVLWHDRLGHPGSSMMRRIIEHSHGHPLKNQKILSPNEYSCAACSQVYVPIAPTQRTKMGPNEDLGFMERKSIPEERREISWKTSTMTHLDPRTNQCELEVQRIIHLQNLANQLPDAFIDTKKVTKSHIPAANTPARIDVPVGQLTNESKIRLKVVDLSAQGCNSPEEENPRKT</sequence>
<organism evidence="2 3">
    <name type="scientific">Vitis vinifera</name>
    <name type="common">Grape</name>
    <dbReference type="NCBI Taxonomy" id="29760"/>
    <lineage>
        <taxon>Eukaryota</taxon>
        <taxon>Viridiplantae</taxon>
        <taxon>Streptophyta</taxon>
        <taxon>Embryophyta</taxon>
        <taxon>Tracheophyta</taxon>
        <taxon>Spermatophyta</taxon>
        <taxon>Magnoliopsida</taxon>
        <taxon>eudicotyledons</taxon>
        <taxon>Gunneridae</taxon>
        <taxon>Pentapetalae</taxon>
        <taxon>rosids</taxon>
        <taxon>Vitales</taxon>
        <taxon>Vitaceae</taxon>
        <taxon>Viteae</taxon>
        <taxon>Vitis</taxon>
    </lineage>
</organism>
<evidence type="ECO:0000259" key="1">
    <source>
        <dbReference type="Pfam" id="PF13976"/>
    </source>
</evidence>
<reference evidence="2 3" key="1">
    <citation type="journal article" date="2018" name="PLoS Genet.">
        <title>Population sequencing reveals clonal diversity and ancestral inbreeding in the grapevine cultivar Chardonnay.</title>
        <authorList>
            <person name="Roach M.J."/>
            <person name="Johnson D.L."/>
            <person name="Bohlmann J."/>
            <person name="van Vuuren H.J."/>
            <person name="Jones S.J."/>
            <person name="Pretorius I.S."/>
            <person name="Schmidt S.A."/>
            <person name="Borneman A.R."/>
        </authorList>
    </citation>
    <scope>NUCLEOTIDE SEQUENCE [LARGE SCALE GENOMIC DNA]</scope>
    <source>
        <strain evidence="3">cv. Chardonnay</strain>
        <tissue evidence="2">Leaf</tissue>
    </source>
</reference>
<dbReference type="AlphaFoldDB" id="A0A438E525"/>
<feature type="non-terminal residue" evidence="2">
    <location>
        <position position="1"/>
    </location>
</feature>
<comment type="caution">
    <text evidence="2">The sequence shown here is derived from an EMBL/GenBank/DDBJ whole genome shotgun (WGS) entry which is preliminary data.</text>
</comment>
<name>A0A438E525_VITVI</name>
<protein>
    <recommendedName>
        <fullName evidence="1">GAG-pre-integrase domain-containing protein</fullName>
    </recommendedName>
</protein>
<dbReference type="Proteomes" id="UP000288805">
    <property type="component" value="Unassembled WGS sequence"/>
</dbReference>
<dbReference type="Pfam" id="PF13976">
    <property type="entry name" value="gag_pre-integrs"/>
    <property type="match status" value="1"/>
</dbReference>
<feature type="domain" description="GAG-pre-integrase" evidence="1">
    <location>
        <begin position="72"/>
        <end position="142"/>
    </location>
</feature>
<evidence type="ECO:0000313" key="3">
    <source>
        <dbReference type="Proteomes" id="UP000288805"/>
    </source>
</evidence>
<accession>A0A438E525</accession>